<proteinExistence type="predicted"/>
<sequence length="342" mass="37409">MRTHPAPTECEVIQPATPRGQILTPLILIHDGGGTTFAYHCLSQLAGRAVFGIANPRFHSGVPWEGGVPEMAAAYLQMIRSTVTKGREFPAQAPYSYGTTADGGRLKRRRILLGGWSLGGLLSLEIARLVGEEDRDVEIVGLLFVDSVYPVWPKGSEVKIGRFVEDEKLETEEPKNVRLAKRAMKMAGQAVRVWTMPRCGAASETEVEVPKAVGYADADSSDGGGERAGPTADEADVEKDFYVSKEEKETAEVMWERPPRAVLVKAKEHVPMPIEGISSVDVYRGDEKLGWDGYCPGFVEEVLLTEGSHFDMFAWANCDGITEKINEACQILEGVTIRGGRK</sequence>
<reference evidence="2" key="1">
    <citation type="submission" date="2016-11" db="EMBL/GenBank/DDBJ databases">
        <title>The genome sequence of Colletotrichum cuscutae.</title>
        <authorList>
            <person name="Baroncelli R."/>
        </authorList>
    </citation>
    <scope>NUCLEOTIDE SEQUENCE</scope>
    <source>
        <strain evidence="2">IMI 304802</strain>
    </source>
</reference>
<comment type="caution">
    <text evidence="2">The sequence shown here is derived from an EMBL/GenBank/DDBJ whole genome shotgun (WGS) entry which is preliminary data.</text>
</comment>
<dbReference type="Gene3D" id="3.40.50.1820">
    <property type="entry name" value="alpha/beta hydrolase"/>
    <property type="match status" value="1"/>
</dbReference>
<dbReference type="EMBL" id="MPDP01000013">
    <property type="protein sequence ID" value="KAK1496441.1"/>
    <property type="molecule type" value="Genomic_DNA"/>
</dbReference>
<dbReference type="AlphaFoldDB" id="A0AAJ0DNZ9"/>
<gene>
    <name evidence="2" type="ORF">CCUS01_02788</name>
</gene>
<dbReference type="InterPro" id="IPR029058">
    <property type="entry name" value="AB_hydrolase_fold"/>
</dbReference>
<dbReference type="SUPFAM" id="SSF53474">
    <property type="entry name" value="alpha/beta-Hydrolases"/>
    <property type="match status" value="1"/>
</dbReference>
<name>A0AAJ0DNZ9_9PEZI</name>
<evidence type="ECO:0000313" key="3">
    <source>
        <dbReference type="Proteomes" id="UP001239213"/>
    </source>
</evidence>
<evidence type="ECO:0000313" key="2">
    <source>
        <dbReference type="EMBL" id="KAK1496441.1"/>
    </source>
</evidence>
<keyword evidence="3" id="KW-1185">Reference proteome</keyword>
<organism evidence="2 3">
    <name type="scientific">Colletotrichum cuscutae</name>
    <dbReference type="NCBI Taxonomy" id="1209917"/>
    <lineage>
        <taxon>Eukaryota</taxon>
        <taxon>Fungi</taxon>
        <taxon>Dikarya</taxon>
        <taxon>Ascomycota</taxon>
        <taxon>Pezizomycotina</taxon>
        <taxon>Sordariomycetes</taxon>
        <taxon>Hypocreomycetidae</taxon>
        <taxon>Glomerellales</taxon>
        <taxon>Glomerellaceae</taxon>
        <taxon>Colletotrichum</taxon>
        <taxon>Colletotrichum acutatum species complex</taxon>
    </lineage>
</organism>
<accession>A0AAJ0DNZ9</accession>
<feature type="region of interest" description="Disordered" evidence="1">
    <location>
        <begin position="213"/>
        <end position="234"/>
    </location>
</feature>
<evidence type="ECO:0000256" key="1">
    <source>
        <dbReference type="SAM" id="MobiDB-lite"/>
    </source>
</evidence>
<dbReference type="Proteomes" id="UP001239213">
    <property type="component" value="Unassembled WGS sequence"/>
</dbReference>
<protein>
    <submittedName>
        <fullName evidence="2">Thioesterase domain-containing protein</fullName>
    </submittedName>
</protein>